<protein>
    <recommendedName>
        <fullName evidence="4">Pyridoxamine 5'-phosphate oxidase family protein</fullName>
    </recommendedName>
</protein>
<proteinExistence type="predicted"/>
<organism evidence="2 3">
    <name type="scientific">Isoptericola halotolerans</name>
    <dbReference type="NCBI Taxonomy" id="300560"/>
    <lineage>
        <taxon>Bacteria</taxon>
        <taxon>Bacillati</taxon>
        <taxon>Actinomycetota</taxon>
        <taxon>Actinomycetes</taxon>
        <taxon>Micrococcales</taxon>
        <taxon>Promicromonosporaceae</taxon>
        <taxon>Isoptericola</taxon>
    </lineage>
</organism>
<feature type="region of interest" description="Disordered" evidence="1">
    <location>
        <begin position="1"/>
        <end position="30"/>
    </location>
</feature>
<dbReference type="EMBL" id="PVTX01000001">
    <property type="protein sequence ID" value="PRZ10088.1"/>
    <property type="molecule type" value="Genomic_DNA"/>
</dbReference>
<keyword evidence="3" id="KW-1185">Reference proteome</keyword>
<dbReference type="PANTHER" id="PTHR34071:SF2">
    <property type="entry name" value="FLAVIN-NUCLEOTIDE-BINDING PROTEIN"/>
    <property type="match status" value="1"/>
</dbReference>
<dbReference type="InterPro" id="IPR024747">
    <property type="entry name" value="Pyridox_Oxase-rel"/>
</dbReference>
<gene>
    <name evidence="2" type="ORF">BCL65_101226</name>
</gene>
<name>A0ABX5EHX4_9MICO</name>
<evidence type="ECO:0000313" key="2">
    <source>
        <dbReference type="EMBL" id="PRZ10088.1"/>
    </source>
</evidence>
<dbReference type="Proteomes" id="UP000239895">
    <property type="component" value="Unassembled WGS sequence"/>
</dbReference>
<dbReference type="InterPro" id="IPR012349">
    <property type="entry name" value="Split_barrel_FMN-bd"/>
</dbReference>
<evidence type="ECO:0008006" key="4">
    <source>
        <dbReference type="Google" id="ProtNLM"/>
    </source>
</evidence>
<sequence>MTTTTTSTPPAAPAGCPSLTVGRKPDRQSEDPAVLDGILADGFLAHVAMVRDGYPVVLPYLYGVGDLDDGLGRRLLLHGSTGGGLFLDAGTDGVPVSVAISHLDGLVYARSLNDSSANYRSAMIAGRATVVPREQRVEALWQIGDHLMPGRRAEVREMTAKEVAATQVLQVPLDRVSVKTRSGGVGERLDDGEDHGVWAGVLPLAVRAGTPVPGDLAAGTPVAPSVEALVARLGRG</sequence>
<evidence type="ECO:0000313" key="3">
    <source>
        <dbReference type="Proteomes" id="UP000239895"/>
    </source>
</evidence>
<comment type="caution">
    <text evidence="2">The sequence shown here is derived from an EMBL/GenBank/DDBJ whole genome shotgun (WGS) entry which is preliminary data.</text>
</comment>
<dbReference type="RefSeq" id="WP_106264399.1">
    <property type="nucleotide sequence ID" value="NZ_PVTX01000001.1"/>
</dbReference>
<dbReference type="SUPFAM" id="SSF50475">
    <property type="entry name" value="FMN-binding split barrel"/>
    <property type="match status" value="1"/>
</dbReference>
<reference evidence="2 3" key="1">
    <citation type="submission" date="2018-03" db="EMBL/GenBank/DDBJ databases">
        <title>Comparative analysis of microorganisms from saline springs in Andes Mountain Range, Colombia.</title>
        <authorList>
            <person name="Rubin E."/>
        </authorList>
    </citation>
    <scope>NUCLEOTIDE SEQUENCE [LARGE SCALE GENOMIC DNA]</scope>
    <source>
        <strain evidence="2 3">CG 23</strain>
    </source>
</reference>
<dbReference type="Gene3D" id="2.30.110.10">
    <property type="entry name" value="Electron Transport, Fmn-binding Protein, Chain A"/>
    <property type="match status" value="1"/>
</dbReference>
<evidence type="ECO:0000256" key="1">
    <source>
        <dbReference type="SAM" id="MobiDB-lite"/>
    </source>
</evidence>
<dbReference type="PANTHER" id="PTHR34071">
    <property type="entry name" value="5-NITROIMIDAZOLE ANTIBIOTICS RESISTANCE PROTEIN, NIMA-FAMILY-RELATED PROTEIN-RELATED"/>
    <property type="match status" value="1"/>
</dbReference>
<dbReference type="Pfam" id="PF12900">
    <property type="entry name" value="Pyridox_ox_2"/>
    <property type="match status" value="1"/>
</dbReference>
<accession>A0ABX5EHX4</accession>